<name>A0A0E9RF89_ANGAN</name>
<reference evidence="1" key="2">
    <citation type="journal article" date="2015" name="Fish Shellfish Immunol.">
        <title>Early steps in the European eel (Anguilla anguilla)-Vibrio vulnificus interaction in the gills: Role of the RtxA13 toxin.</title>
        <authorList>
            <person name="Callol A."/>
            <person name="Pajuelo D."/>
            <person name="Ebbesson L."/>
            <person name="Teles M."/>
            <person name="MacKenzie S."/>
            <person name="Amaro C."/>
        </authorList>
    </citation>
    <scope>NUCLEOTIDE SEQUENCE</scope>
</reference>
<dbReference type="EMBL" id="GBXM01080843">
    <property type="protein sequence ID" value="JAH27734.1"/>
    <property type="molecule type" value="Transcribed_RNA"/>
</dbReference>
<organism evidence="1">
    <name type="scientific">Anguilla anguilla</name>
    <name type="common">European freshwater eel</name>
    <name type="synonym">Muraena anguilla</name>
    <dbReference type="NCBI Taxonomy" id="7936"/>
    <lineage>
        <taxon>Eukaryota</taxon>
        <taxon>Metazoa</taxon>
        <taxon>Chordata</taxon>
        <taxon>Craniata</taxon>
        <taxon>Vertebrata</taxon>
        <taxon>Euteleostomi</taxon>
        <taxon>Actinopterygii</taxon>
        <taxon>Neopterygii</taxon>
        <taxon>Teleostei</taxon>
        <taxon>Anguilliformes</taxon>
        <taxon>Anguillidae</taxon>
        <taxon>Anguilla</taxon>
    </lineage>
</organism>
<dbReference type="AlphaFoldDB" id="A0A0E9RF89"/>
<evidence type="ECO:0000313" key="1">
    <source>
        <dbReference type="EMBL" id="JAH27734.1"/>
    </source>
</evidence>
<protein>
    <submittedName>
        <fullName evidence="1">Uncharacterized protein</fullName>
    </submittedName>
</protein>
<reference evidence="1" key="1">
    <citation type="submission" date="2014-11" db="EMBL/GenBank/DDBJ databases">
        <authorList>
            <person name="Amaro Gonzalez C."/>
        </authorList>
    </citation>
    <scope>NUCLEOTIDE SEQUENCE</scope>
</reference>
<sequence>MDLTVRSNKFQTEKNEPRYLIQYNVSYFSHF</sequence>
<proteinExistence type="predicted"/>
<accession>A0A0E9RF89</accession>